<dbReference type="InterPro" id="IPR027417">
    <property type="entry name" value="P-loop_NTPase"/>
</dbReference>
<dbReference type="GO" id="GO:0005524">
    <property type="term" value="F:ATP binding"/>
    <property type="evidence" value="ECO:0007669"/>
    <property type="project" value="InterPro"/>
</dbReference>
<dbReference type="Gene3D" id="3.40.50.300">
    <property type="entry name" value="P-loop containing nucleotide triphosphate hydrolases"/>
    <property type="match status" value="1"/>
</dbReference>
<dbReference type="SMART" id="SM00382">
    <property type="entry name" value="AAA"/>
    <property type="match status" value="1"/>
</dbReference>
<evidence type="ECO:0000313" key="3">
    <source>
        <dbReference type="Proteomes" id="UP001428774"/>
    </source>
</evidence>
<dbReference type="GO" id="GO:0016887">
    <property type="term" value="F:ATP hydrolysis activity"/>
    <property type="evidence" value="ECO:0007669"/>
    <property type="project" value="InterPro"/>
</dbReference>
<dbReference type="AlphaFoldDB" id="A0AAW9SBK5"/>
<dbReference type="GO" id="GO:0004252">
    <property type="term" value="F:serine-type endopeptidase activity"/>
    <property type="evidence" value="ECO:0007669"/>
    <property type="project" value="InterPro"/>
</dbReference>
<evidence type="ECO:0000313" key="2">
    <source>
        <dbReference type="EMBL" id="MEN9062199.1"/>
    </source>
</evidence>
<dbReference type="SUPFAM" id="SSF52540">
    <property type="entry name" value="P-loop containing nucleoside triphosphate hydrolases"/>
    <property type="match status" value="1"/>
</dbReference>
<protein>
    <submittedName>
        <fullName evidence="2">AAA family ATPase</fullName>
    </submittedName>
</protein>
<dbReference type="GO" id="GO:0004176">
    <property type="term" value="F:ATP-dependent peptidase activity"/>
    <property type="evidence" value="ECO:0007669"/>
    <property type="project" value="InterPro"/>
</dbReference>
<dbReference type="Pfam" id="PF00004">
    <property type="entry name" value="AAA"/>
    <property type="match status" value="1"/>
</dbReference>
<dbReference type="Proteomes" id="UP001428774">
    <property type="component" value="Unassembled WGS sequence"/>
</dbReference>
<dbReference type="RefSeq" id="WP_347167197.1">
    <property type="nucleotide sequence ID" value="NZ_JBDNCH010000002.1"/>
</dbReference>
<sequence>MSSRAFTRSGYRALLIEYRDSDYNAHELCRRLEQHYRTLRQRRHDRRRAAIESGLEDPYPQDEFLGDGEIWIPSDVRSRIERRVKLYQERRVDLAGIGHLRASERTTIKKLTGGVRVSHVDEAIADEIAASLHDQFPWMSAATDIAWQNLRLSAKRGTPARVGPLILDGPPGIGKSAWARHLAYFLSAPSTEIDAGASNASFSVAGVERGFNSAEPGRPIQAIIQHHHAGPIIVVDEIDKAGQMHSSRGGRISLPDALLGLLEPNTAERWTCPAYRLPFDLSAISWILTSNDLQMVAQPLLSRCDIVRCPPLRLEQILTFASRECHRRDLSVPAKEAALEALDQFSMSSRRPVDLRDVNRLLDRAAALQARPMLH</sequence>
<dbReference type="EMBL" id="JBDNCH010000002">
    <property type="protein sequence ID" value="MEN9062199.1"/>
    <property type="molecule type" value="Genomic_DNA"/>
</dbReference>
<comment type="caution">
    <text evidence="2">The sequence shown here is derived from an EMBL/GenBank/DDBJ whole genome shotgun (WGS) entry which is preliminary data.</text>
</comment>
<dbReference type="PANTHER" id="PTHR43718:SF2">
    <property type="entry name" value="LON PROTEASE HOMOLOG, MITOCHONDRIAL"/>
    <property type="match status" value="1"/>
</dbReference>
<dbReference type="GO" id="GO:0006515">
    <property type="term" value="P:protein quality control for misfolded or incompletely synthesized proteins"/>
    <property type="evidence" value="ECO:0007669"/>
    <property type="project" value="TreeGrafter"/>
</dbReference>
<accession>A0AAW9SBK5</accession>
<reference evidence="2 3" key="1">
    <citation type="submission" date="2024-05" db="EMBL/GenBank/DDBJ databases">
        <title>Genome sequence of Ponticoccus litoralis KCCM 90028.</title>
        <authorList>
            <person name="Kim J.M."/>
            <person name="Lee J.K."/>
            <person name="Choi B.J."/>
            <person name="Bayburt H."/>
            <person name="Baek J.H."/>
            <person name="Jeon C.O."/>
        </authorList>
    </citation>
    <scope>NUCLEOTIDE SEQUENCE [LARGE SCALE GENOMIC DNA]</scope>
    <source>
        <strain evidence="2 3">KCCM 90028</strain>
    </source>
</reference>
<evidence type="ECO:0000259" key="1">
    <source>
        <dbReference type="SMART" id="SM00382"/>
    </source>
</evidence>
<proteinExistence type="predicted"/>
<gene>
    <name evidence="2" type="ORF">ABFB10_15520</name>
</gene>
<dbReference type="InterPro" id="IPR003593">
    <property type="entry name" value="AAA+_ATPase"/>
</dbReference>
<dbReference type="InterPro" id="IPR027065">
    <property type="entry name" value="Lon_Prtase"/>
</dbReference>
<keyword evidence="3" id="KW-1185">Reference proteome</keyword>
<dbReference type="InterPro" id="IPR003959">
    <property type="entry name" value="ATPase_AAA_core"/>
</dbReference>
<organism evidence="2 3">
    <name type="scientific">Ponticoccus litoralis</name>
    <dbReference type="NCBI Taxonomy" id="422297"/>
    <lineage>
        <taxon>Bacteria</taxon>
        <taxon>Pseudomonadati</taxon>
        <taxon>Pseudomonadota</taxon>
        <taxon>Alphaproteobacteria</taxon>
        <taxon>Rhodobacterales</taxon>
        <taxon>Roseobacteraceae</taxon>
        <taxon>Ponticoccus</taxon>
    </lineage>
</organism>
<dbReference type="PANTHER" id="PTHR43718">
    <property type="entry name" value="LON PROTEASE"/>
    <property type="match status" value="1"/>
</dbReference>
<name>A0AAW9SBK5_9RHOB</name>
<feature type="domain" description="AAA+ ATPase" evidence="1">
    <location>
        <begin position="161"/>
        <end position="312"/>
    </location>
</feature>